<sequence length="225" mass="25367">MELLRLPTDAQVVDIACGKGEFLIRLAETYGARGLGIDISPFFIAEAERRIDLRTPGGGIGFTRMNGADFKPDEPERLDLASCIGASWVFGGHAETLEALYPMVRPGGWIVVGEPYWRQEPPEDYLKASGIAKEAFGSHYSNAQAGERLGLDLVHAIASDKDDWDRYEGLQWYATNEYASTHPDDPDLAAVVERVEKDKETYLRWGRDTLGWAIYLFRRRIRRDQ</sequence>
<dbReference type="GO" id="GO:0008168">
    <property type="term" value="F:methyltransferase activity"/>
    <property type="evidence" value="ECO:0007669"/>
    <property type="project" value="UniProtKB-KW"/>
</dbReference>
<dbReference type="STRING" id="1249627.D779_1357"/>
<dbReference type="SUPFAM" id="SSF53335">
    <property type="entry name" value="S-adenosyl-L-methionine-dependent methyltransferases"/>
    <property type="match status" value="1"/>
</dbReference>
<evidence type="ECO:0000256" key="1">
    <source>
        <dbReference type="ARBA" id="ARBA00022679"/>
    </source>
</evidence>
<dbReference type="AlphaFoldDB" id="W9VYY1"/>
<name>W9VYY1_9GAMM</name>
<dbReference type="Gene3D" id="3.40.50.150">
    <property type="entry name" value="Vaccinia Virus protein VP39"/>
    <property type="match status" value="1"/>
</dbReference>
<evidence type="ECO:0000313" key="4">
    <source>
        <dbReference type="Proteomes" id="UP000019460"/>
    </source>
</evidence>
<reference evidence="3 4" key="1">
    <citation type="submission" date="2012-11" db="EMBL/GenBank/DDBJ databases">
        <title>Genome assembly of Thiorhodococcus sp. AK35.</title>
        <authorList>
            <person name="Nupur N."/>
            <person name="Khatri I."/>
            <person name="Subramanian S."/>
            <person name="Pinnaka A."/>
        </authorList>
    </citation>
    <scope>NUCLEOTIDE SEQUENCE [LARGE SCALE GENOMIC DNA]</scope>
    <source>
        <strain evidence="3 4">AK35</strain>
    </source>
</reference>
<proteinExistence type="predicted"/>
<dbReference type="InterPro" id="IPR041698">
    <property type="entry name" value="Methyltransf_25"/>
</dbReference>
<dbReference type="CDD" id="cd02440">
    <property type="entry name" value="AdoMet_MTases"/>
    <property type="match status" value="1"/>
</dbReference>
<organism evidence="3 4">
    <name type="scientific">Imhoffiella purpurea</name>
    <dbReference type="NCBI Taxonomy" id="1249627"/>
    <lineage>
        <taxon>Bacteria</taxon>
        <taxon>Pseudomonadati</taxon>
        <taxon>Pseudomonadota</taxon>
        <taxon>Gammaproteobacteria</taxon>
        <taxon>Chromatiales</taxon>
        <taxon>Chromatiaceae</taxon>
        <taxon>Imhoffiella</taxon>
    </lineage>
</organism>
<dbReference type="GO" id="GO:0032259">
    <property type="term" value="P:methylation"/>
    <property type="evidence" value="ECO:0007669"/>
    <property type="project" value="UniProtKB-KW"/>
</dbReference>
<keyword evidence="1 3" id="KW-0808">Transferase</keyword>
<dbReference type="eggNOG" id="COG2226">
    <property type="taxonomic scope" value="Bacteria"/>
</dbReference>
<comment type="caution">
    <text evidence="3">The sequence shown here is derived from an EMBL/GenBank/DDBJ whole genome shotgun (WGS) entry which is preliminary data.</text>
</comment>
<keyword evidence="3" id="KW-0489">Methyltransferase</keyword>
<keyword evidence="4" id="KW-1185">Reference proteome</keyword>
<accession>W9VYY1</accession>
<feature type="domain" description="Methyltransferase" evidence="2">
    <location>
        <begin position="12"/>
        <end position="108"/>
    </location>
</feature>
<evidence type="ECO:0000259" key="2">
    <source>
        <dbReference type="Pfam" id="PF13649"/>
    </source>
</evidence>
<dbReference type="EMBL" id="AONC01000025">
    <property type="protein sequence ID" value="EXJ15615.1"/>
    <property type="molecule type" value="Genomic_DNA"/>
</dbReference>
<evidence type="ECO:0000313" key="3">
    <source>
        <dbReference type="EMBL" id="EXJ15615.1"/>
    </source>
</evidence>
<dbReference type="Proteomes" id="UP000019460">
    <property type="component" value="Unassembled WGS sequence"/>
</dbReference>
<protein>
    <submittedName>
        <fullName evidence="3">SAM-dependent methyltransferase</fullName>
    </submittedName>
</protein>
<dbReference type="Pfam" id="PF13649">
    <property type="entry name" value="Methyltransf_25"/>
    <property type="match status" value="1"/>
</dbReference>
<gene>
    <name evidence="3" type="ORF">D779_1357</name>
</gene>
<dbReference type="PANTHER" id="PTHR43861">
    <property type="entry name" value="TRANS-ACONITATE 2-METHYLTRANSFERASE-RELATED"/>
    <property type="match status" value="1"/>
</dbReference>
<dbReference type="InterPro" id="IPR029063">
    <property type="entry name" value="SAM-dependent_MTases_sf"/>
</dbReference>